<evidence type="ECO:0000313" key="2">
    <source>
        <dbReference type="Proteomes" id="UP000634136"/>
    </source>
</evidence>
<sequence>MCGHDVLLAVIRPSMASQTVNIREALDEEEMELQGLVGKLRKGSRRVLEGEGADGLGGTNHELLERTRWLGLGPGVEELELLCFSACH</sequence>
<name>A0A834W9K3_9FABA</name>
<gene>
    <name evidence="1" type="ORF">G2W53_037364</name>
</gene>
<reference evidence="1" key="1">
    <citation type="submission" date="2020-09" db="EMBL/GenBank/DDBJ databases">
        <title>Genome-Enabled Discovery of Anthraquinone Biosynthesis in Senna tora.</title>
        <authorList>
            <person name="Kang S.-H."/>
            <person name="Pandey R.P."/>
            <person name="Lee C.-M."/>
            <person name="Sim J.-S."/>
            <person name="Jeong J.-T."/>
            <person name="Choi B.-S."/>
            <person name="Jung M."/>
            <person name="Ginzburg D."/>
            <person name="Zhao K."/>
            <person name="Won S.Y."/>
            <person name="Oh T.-J."/>
            <person name="Yu Y."/>
            <person name="Kim N.-H."/>
            <person name="Lee O.R."/>
            <person name="Lee T.-H."/>
            <person name="Bashyal P."/>
            <person name="Kim T.-S."/>
            <person name="Lee W.-H."/>
            <person name="Kawkins C."/>
            <person name="Kim C.-K."/>
            <person name="Kim J.S."/>
            <person name="Ahn B.O."/>
            <person name="Rhee S.Y."/>
            <person name="Sohng J.K."/>
        </authorList>
    </citation>
    <scope>NUCLEOTIDE SEQUENCE</scope>
    <source>
        <tissue evidence="1">Leaf</tissue>
    </source>
</reference>
<keyword evidence="2" id="KW-1185">Reference proteome</keyword>
<dbReference type="EMBL" id="JAAIUW010000011">
    <property type="protein sequence ID" value="KAF7810621.1"/>
    <property type="molecule type" value="Genomic_DNA"/>
</dbReference>
<comment type="caution">
    <text evidence="1">The sequence shown here is derived from an EMBL/GenBank/DDBJ whole genome shotgun (WGS) entry which is preliminary data.</text>
</comment>
<accession>A0A834W9K3</accession>
<dbReference type="Proteomes" id="UP000634136">
    <property type="component" value="Unassembled WGS sequence"/>
</dbReference>
<protein>
    <submittedName>
        <fullName evidence="1">Uncharacterized protein</fullName>
    </submittedName>
</protein>
<evidence type="ECO:0000313" key="1">
    <source>
        <dbReference type="EMBL" id="KAF7810621.1"/>
    </source>
</evidence>
<organism evidence="1 2">
    <name type="scientific">Senna tora</name>
    <dbReference type="NCBI Taxonomy" id="362788"/>
    <lineage>
        <taxon>Eukaryota</taxon>
        <taxon>Viridiplantae</taxon>
        <taxon>Streptophyta</taxon>
        <taxon>Embryophyta</taxon>
        <taxon>Tracheophyta</taxon>
        <taxon>Spermatophyta</taxon>
        <taxon>Magnoliopsida</taxon>
        <taxon>eudicotyledons</taxon>
        <taxon>Gunneridae</taxon>
        <taxon>Pentapetalae</taxon>
        <taxon>rosids</taxon>
        <taxon>fabids</taxon>
        <taxon>Fabales</taxon>
        <taxon>Fabaceae</taxon>
        <taxon>Caesalpinioideae</taxon>
        <taxon>Cassia clade</taxon>
        <taxon>Senna</taxon>
    </lineage>
</organism>
<proteinExistence type="predicted"/>
<dbReference type="AlphaFoldDB" id="A0A834W9K3"/>